<dbReference type="SUPFAM" id="SSF53271">
    <property type="entry name" value="PRTase-like"/>
    <property type="match status" value="1"/>
</dbReference>
<dbReference type="EMBL" id="PUGF01000029">
    <property type="protein sequence ID" value="PRC91111.1"/>
    <property type="molecule type" value="Genomic_DNA"/>
</dbReference>
<dbReference type="AlphaFoldDB" id="A0A2S9GTS4"/>
<dbReference type="GO" id="GO:0016757">
    <property type="term" value="F:glycosyltransferase activity"/>
    <property type="evidence" value="ECO:0007669"/>
    <property type="project" value="UniProtKB-KW"/>
</dbReference>
<protein>
    <submittedName>
        <fullName evidence="2">Pyrimidine operon attenuation protein/uracil phosphoribosyltransferase</fullName>
    </submittedName>
</protein>
<comment type="caution">
    <text evidence="2">The sequence shown here is derived from an EMBL/GenBank/DDBJ whole genome shotgun (WGS) entry which is preliminary data.</text>
</comment>
<name>A0A2S9GTS4_9BURK</name>
<sequence length="192" mass="21308">MKPIQQFDAEALYLELARQIKAAVANLNNVAIVGIYSGGAWLAERLAHDCQIKNPVGYIDVSFYRDDYAQKGLHAEVKTTQIPFEVDGANIILVDDVLFTGRTTRAAINELFDYGRPNQILLACLVDRGGRQLPYAADFVAQQLTLPLNLSLQLQRELVADQTAEQASKLILSLVEISDHKNDDIEPTPTKK</sequence>
<dbReference type="PANTHER" id="PTHR11608">
    <property type="entry name" value="BIFUNCTIONAL PROTEIN PYRR"/>
    <property type="match status" value="1"/>
</dbReference>
<reference evidence="2 3" key="1">
    <citation type="submission" date="2018-02" db="EMBL/GenBank/DDBJ databases">
        <title>Solimicrobium silvestre gen. nov., sp. nov., isolated from alpine forest soil.</title>
        <authorList>
            <person name="Margesin R."/>
            <person name="Albuquerque L."/>
            <person name="Zhang D.-C."/>
            <person name="Froufe H.J.C."/>
            <person name="Severino R."/>
            <person name="Roxo I."/>
            <person name="Egas C."/>
            <person name="Da Costa M.S."/>
        </authorList>
    </citation>
    <scope>NUCLEOTIDE SEQUENCE [LARGE SCALE GENOMIC DNA]</scope>
    <source>
        <strain evidence="2 3">S20-91</strain>
    </source>
</reference>
<dbReference type="CDD" id="cd06223">
    <property type="entry name" value="PRTases_typeI"/>
    <property type="match status" value="1"/>
</dbReference>
<proteinExistence type="predicted"/>
<dbReference type="Proteomes" id="UP000237839">
    <property type="component" value="Unassembled WGS sequence"/>
</dbReference>
<dbReference type="Pfam" id="PF00156">
    <property type="entry name" value="Pribosyltran"/>
    <property type="match status" value="1"/>
</dbReference>
<evidence type="ECO:0000313" key="3">
    <source>
        <dbReference type="Proteomes" id="UP000237839"/>
    </source>
</evidence>
<accession>A0A2S9GTS4</accession>
<dbReference type="OrthoDB" id="9802227at2"/>
<dbReference type="InterPro" id="IPR000836">
    <property type="entry name" value="PRTase_dom"/>
</dbReference>
<dbReference type="RefSeq" id="WP_105533935.1">
    <property type="nucleotide sequence ID" value="NZ_PUGF01000029.1"/>
</dbReference>
<keyword evidence="2" id="KW-0808">Transferase</keyword>
<dbReference type="NCBIfam" id="NF003545">
    <property type="entry name" value="PRK05205.1-1"/>
    <property type="match status" value="1"/>
</dbReference>
<evidence type="ECO:0000259" key="1">
    <source>
        <dbReference type="Pfam" id="PF00156"/>
    </source>
</evidence>
<dbReference type="InterPro" id="IPR050137">
    <property type="entry name" value="PyrR_bifunctional"/>
</dbReference>
<keyword evidence="3" id="KW-1185">Reference proteome</keyword>
<keyword evidence="2" id="KW-0328">Glycosyltransferase</keyword>
<feature type="domain" description="Phosphoribosyltransferase" evidence="1">
    <location>
        <begin position="15"/>
        <end position="136"/>
    </location>
</feature>
<organism evidence="2 3">
    <name type="scientific">Solimicrobium silvestre</name>
    <dbReference type="NCBI Taxonomy" id="2099400"/>
    <lineage>
        <taxon>Bacteria</taxon>
        <taxon>Pseudomonadati</taxon>
        <taxon>Pseudomonadota</taxon>
        <taxon>Betaproteobacteria</taxon>
        <taxon>Burkholderiales</taxon>
        <taxon>Oxalobacteraceae</taxon>
        <taxon>Solimicrobium</taxon>
    </lineage>
</organism>
<dbReference type="Gene3D" id="3.40.50.2020">
    <property type="match status" value="1"/>
</dbReference>
<dbReference type="InterPro" id="IPR029057">
    <property type="entry name" value="PRTase-like"/>
</dbReference>
<gene>
    <name evidence="2" type="ORF">S2091_4207</name>
</gene>
<evidence type="ECO:0000313" key="2">
    <source>
        <dbReference type="EMBL" id="PRC91111.1"/>
    </source>
</evidence>
<dbReference type="PANTHER" id="PTHR11608:SF0">
    <property type="entry name" value="BIFUNCTIONAL PROTEIN PYRR"/>
    <property type="match status" value="1"/>
</dbReference>